<evidence type="ECO:0000313" key="2">
    <source>
        <dbReference type="Proteomes" id="UP000266841"/>
    </source>
</evidence>
<accession>K0RMW6</accession>
<protein>
    <submittedName>
        <fullName evidence="1">Uncharacterized protein</fullName>
    </submittedName>
</protein>
<dbReference type="Proteomes" id="UP000266841">
    <property type="component" value="Unassembled WGS sequence"/>
</dbReference>
<reference evidence="1 2" key="1">
    <citation type="journal article" date="2012" name="Genome Biol.">
        <title>Genome and low-iron response of an oceanic diatom adapted to chronic iron limitation.</title>
        <authorList>
            <person name="Lommer M."/>
            <person name="Specht M."/>
            <person name="Roy A.S."/>
            <person name="Kraemer L."/>
            <person name="Andreson R."/>
            <person name="Gutowska M.A."/>
            <person name="Wolf J."/>
            <person name="Bergner S.V."/>
            <person name="Schilhabel M.B."/>
            <person name="Klostermeier U.C."/>
            <person name="Beiko R.G."/>
            <person name="Rosenstiel P."/>
            <person name="Hippler M."/>
            <person name="Laroche J."/>
        </authorList>
    </citation>
    <scope>NUCLEOTIDE SEQUENCE [LARGE SCALE GENOMIC DNA]</scope>
    <source>
        <strain evidence="1 2">CCMP1005</strain>
    </source>
</reference>
<sequence length="112" mass="12022">NLGDQTLSDLLQNVTTANSTLNDLALQNLTTASNSTLNDLALQNVTTKDKSTLGRQGLEQLTGRQFPPGSYLSWDQTKPCPNGYLCEEIAGLSLGAFSCDELARIANEDFGL</sequence>
<gene>
    <name evidence="1" type="ORF">THAOC_25206</name>
</gene>
<comment type="caution">
    <text evidence="1">The sequence shown here is derived from an EMBL/GenBank/DDBJ whole genome shotgun (WGS) entry which is preliminary data.</text>
</comment>
<keyword evidence="2" id="KW-1185">Reference proteome</keyword>
<dbReference type="AlphaFoldDB" id="K0RMW6"/>
<name>K0RMW6_THAOC</name>
<feature type="non-terminal residue" evidence="1">
    <location>
        <position position="1"/>
    </location>
</feature>
<proteinExistence type="predicted"/>
<dbReference type="EMBL" id="AGNL01034734">
    <property type="protein sequence ID" value="EJK55093.1"/>
    <property type="molecule type" value="Genomic_DNA"/>
</dbReference>
<evidence type="ECO:0000313" key="1">
    <source>
        <dbReference type="EMBL" id="EJK55093.1"/>
    </source>
</evidence>
<organism evidence="1 2">
    <name type="scientific">Thalassiosira oceanica</name>
    <name type="common">Marine diatom</name>
    <dbReference type="NCBI Taxonomy" id="159749"/>
    <lineage>
        <taxon>Eukaryota</taxon>
        <taxon>Sar</taxon>
        <taxon>Stramenopiles</taxon>
        <taxon>Ochrophyta</taxon>
        <taxon>Bacillariophyta</taxon>
        <taxon>Coscinodiscophyceae</taxon>
        <taxon>Thalassiosirophycidae</taxon>
        <taxon>Thalassiosirales</taxon>
        <taxon>Thalassiosiraceae</taxon>
        <taxon>Thalassiosira</taxon>
    </lineage>
</organism>